<evidence type="ECO:0000313" key="1">
    <source>
        <dbReference type="EMBL" id="PVZ95267.1"/>
    </source>
</evidence>
<dbReference type="Gene3D" id="3.20.20.60">
    <property type="entry name" value="Phosphoenolpyruvate-binding domains"/>
    <property type="match status" value="1"/>
</dbReference>
<accession>A0A2V1HXB7</accession>
<dbReference type="SUPFAM" id="SSF51621">
    <property type="entry name" value="Phosphoenolpyruvate/pyruvate domain"/>
    <property type="match status" value="1"/>
</dbReference>
<dbReference type="InterPro" id="IPR039556">
    <property type="entry name" value="ICL/PEPM"/>
</dbReference>
<dbReference type="Pfam" id="PF13714">
    <property type="entry name" value="PEP_mutase"/>
    <property type="match status" value="1"/>
</dbReference>
<dbReference type="CDD" id="cd00377">
    <property type="entry name" value="ICL_PEPM"/>
    <property type="match status" value="1"/>
</dbReference>
<sequence>METGMTLRKLLAQADGPVVIPGVGTALEARAAEAAGFEAIYVSGYATAAWRHAVPDIGLIALAEIREALEAVRSATTVPLLVDADTGYGDVSNVADTIHRLEASGASAIQVEDQTWPKRCGHLTGKSVEPIEVAVRKVRAAVRARRDDATLIIARTDARATHDLDEAIERARRFHAEGADALFIDAPESREELERIAAEVPGLKVANMSESGRTPSTTRAEFAELGFEIVLYPTSALRIASRMFVEFFADLAREGDSSSWSGRIQSLDALNALVGLREIEEFERAVLADDGPIRA</sequence>
<protein>
    <submittedName>
        <fullName evidence="1">Carboxyvinyl-carboxyphosphonate phosphorylmutase</fullName>
    </submittedName>
</protein>
<dbReference type="EMBL" id="QEOP01000001">
    <property type="protein sequence ID" value="PVZ95267.1"/>
    <property type="molecule type" value="Genomic_DNA"/>
</dbReference>
<dbReference type="InterPro" id="IPR015813">
    <property type="entry name" value="Pyrv/PenolPyrv_kinase-like_dom"/>
</dbReference>
<dbReference type="GO" id="GO:0016833">
    <property type="term" value="F:oxo-acid-lyase activity"/>
    <property type="evidence" value="ECO:0007669"/>
    <property type="project" value="UniProtKB-ARBA"/>
</dbReference>
<dbReference type="PANTHER" id="PTHR42905">
    <property type="entry name" value="PHOSPHOENOLPYRUVATE CARBOXYLASE"/>
    <property type="match status" value="1"/>
</dbReference>
<keyword evidence="2" id="KW-1185">Reference proteome</keyword>
<dbReference type="OrthoDB" id="9771433at2"/>
<dbReference type="AlphaFoldDB" id="A0A2V1HXB7"/>
<dbReference type="Proteomes" id="UP000244893">
    <property type="component" value="Unassembled WGS sequence"/>
</dbReference>
<gene>
    <name evidence="1" type="ORF">DDQ50_01710</name>
</gene>
<dbReference type="InterPro" id="IPR040442">
    <property type="entry name" value="Pyrv_kinase-like_dom_sf"/>
</dbReference>
<dbReference type="PROSITE" id="PS00161">
    <property type="entry name" value="ISOCITRATE_LYASE"/>
    <property type="match status" value="1"/>
</dbReference>
<dbReference type="PANTHER" id="PTHR42905:SF5">
    <property type="entry name" value="CARBOXYVINYL-CARBOXYPHOSPHONATE PHOSPHORYLMUTASE, CHLOROPLASTIC"/>
    <property type="match status" value="1"/>
</dbReference>
<organism evidence="1 2">
    <name type="scientific">Amnibacterium flavum</name>
    <dbReference type="NCBI Taxonomy" id="2173173"/>
    <lineage>
        <taxon>Bacteria</taxon>
        <taxon>Bacillati</taxon>
        <taxon>Actinomycetota</taxon>
        <taxon>Actinomycetes</taxon>
        <taxon>Micrococcales</taxon>
        <taxon>Microbacteriaceae</taxon>
        <taxon>Amnibacterium</taxon>
    </lineage>
</organism>
<evidence type="ECO:0000313" key="2">
    <source>
        <dbReference type="Proteomes" id="UP000244893"/>
    </source>
</evidence>
<comment type="caution">
    <text evidence="1">The sequence shown here is derived from an EMBL/GenBank/DDBJ whole genome shotgun (WGS) entry which is preliminary data.</text>
</comment>
<name>A0A2V1HXB7_9MICO</name>
<reference evidence="1 2" key="1">
    <citation type="submission" date="2018-05" db="EMBL/GenBank/DDBJ databases">
        <title>Amnibacterium sp. M8JJ-5, whole genome shotgun sequence.</title>
        <authorList>
            <person name="Tuo L."/>
        </authorList>
    </citation>
    <scope>NUCLEOTIDE SEQUENCE [LARGE SCALE GENOMIC DNA]</scope>
    <source>
        <strain evidence="1 2">M8JJ-5</strain>
    </source>
</reference>
<proteinExistence type="predicted"/>
<dbReference type="InterPro" id="IPR018523">
    <property type="entry name" value="Isocitrate_lyase_ph_CS"/>
</dbReference>